<dbReference type="OrthoDB" id="2742526at2759"/>
<name>A0A2G8SIK3_9APHY</name>
<dbReference type="Proteomes" id="UP000230002">
    <property type="component" value="Unassembled WGS sequence"/>
</dbReference>
<evidence type="ECO:0000259" key="2">
    <source>
        <dbReference type="Pfam" id="PF06985"/>
    </source>
</evidence>
<proteinExistence type="predicted"/>
<feature type="domain" description="Heterokaryon incompatibility" evidence="2">
    <location>
        <begin position="24"/>
        <end position="120"/>
    </location>
</feature>
<evidence type="ECO:0000259" key="3">
    <source>
        <dbReference type="Pfam" id="PF26640"/>
    </source>
</evidence>
<reference evidence="4 5" key="1">
    <citation type="journal article" date="2015" name="Sci. Rep.">
        <title>Chromosome-level genome map provides insights into diverse defense mechanisms in the medicinal fungus Ganoderma sinense.</title>
        <authorList>
            <person name="Zhu Y."/>
            <person name="Xu J."/>
            <person name="Sun C."/>
            <person name="Zhou S."/>
            <person name="Xu H."/>
            <person name="Nelson D.R."/>
            <person name="Qian J."/>
            <person name="Song J."/>
            <person name="Luo H."/>
            <person name="Xiang L."/>
            <person name="Li Y."/>
            <person name="Xu Z."/>
            <person name="Ji A."/>
            <person name="Wang L."/>
            <person name="Lu S."/>
            <person name="Hayward A."/>
            <person name="Sun W."/>
            <person name="Li X."/>
            <person name="Schwartz D.C."/>
            <person name="Wang Y."/>
            <person name="Chen S."/>
        </authorList>
    </citation>
    <scope>NUCLEOTIDE SEQUENCE [LARGE SCALE GENOMIC DNA]</scope>
    <source>
        <strain evidence="4 5">ZZ0214-1</strain>
    </source>
</reference>
<dbReference type="InterPro" id="IPR058525">
    <property type="entry name" value="DUF8212"/>
</dbReference>
<dbReference type="Pfam" id="PF26640">
    <property type="entry name" value="DUF8212"/>
    <property type="match status" value="1"/>
</dbReference>
<feature type="region of interest" description="Disordered" evidence="1">
    <location>
        <begin position="319"/>
        <end position="343"/>
    </location>
</feature>
<organism evidence="4 5">
    <name type="scientific">Ganoderma sinense ZZ0214-1</name>
    <dbReference type="NCBI Taxonomy" id="1077348"/>
    <lineage>
        <taxon>Eukaryota</taxon>
        <taxon>Fungi</taxon>
        <taxon>Dikarya</taxon>
        <taxon>Basidiomycota</taxon>
        <taxon>Agaricomycotina</taxon>
        <taxon>Agaricomycetes</taxon>
        <taxon>Polyporales</taxon>
        <taxon>Polyporaceae</taxon>
        <taxon>Ganoderma</taxon>
    </lineage>
</organism>
<feature type="domain" description="DUF8212" evidence="3">
    <location>
        <begin position="235"/>
        <end position="315"/>
    </location>
</feature>
<evidence type="ECO:0000313" key="5">
    <source>
        <dbReference type="Proteomes" id="UP000230002"/>
    </source>
</evidence>
<dbReference type="PANTHER" id="PTHR10622:SF10">
    <property type="entry name" value="HET DOMAIN-CONTAINING PROTEIN"/>
    <property type="match status" value="1"/>
</dbReference>
<dbReference type="Pfam" id="PF06985">
    <property type="entry name" value="HET"/>
    <property type="match status" value="1"/>
</dbReference>
<protein>
    <submittedName>
        <fullName evidence="4">Uncharacterized protein</fullName>
    </submittedName>
</protein>
<dbReference type="EMBL" id="AYKW01000007">
    <property type="protein sequence ID" value="PIL33599.1"/>
    <property type="molecule type" value="Genomic_DNA"/>
</dbReference>
<keyword evidence="5" id="KW-1185">Reference proteome</keyword>
<dbReference type="STRING" id="1077348.A0A2G8SIK3"/>
<dbReference type="AlphaFoldDB" id="A0A2G8SIK3"/>
<gene>
    <name evidence="4" type="ORF">GSI_04222</name>
</gene>
<evidence type="ECO:0000313" key="4">
    <source>
        <dbReference type="EMBL" id="PIL33599.1"/>
    </source>
</evidence>
<sequence length="635" mass="72704">MWLLSTDRAELCYFSSPENVTGGYAVLSHTWGDNEETFQSIQDLTRRYSRRTRESPRSSGFVRSKVVRSCILAQEQGYQWIWNDTCCIDKTNSAELEEAIKSMFRWYSCAEVCFAYLADVPSECELAAPGSAFRNSRWHSRGWTLQELIAPSRLFFVSKDWRIIGDKSQLALLLEDVTGVWSKVLTHEVHYAAASVAQRMSWASKRSTSREEDEAYCLMGLFNVNMPTMYGEGRQAFQRLQHEIMKQSSDTSLFAWGSYIDSESENVTPLDAGDIHQRFYMPFQSQLYLLAPSPKSFCPTPFRAQFIRHTSLQRSILLQSRGKRRNETHRKPDPSVQRYPFGRGSPRFSATNDGVKFRFPIIKSRGLTIAVLWCDTAREHIGLLLHDDHRSKDSLHDPSSQQKYNTGYFFDRGSGVRRFSRLISLGRDLYNLRINGKEVRAPKWDDVLIAESPPPTKTEVAPSILYALNSIGGAGTPGPPFRLPLWLIGRLGAMGMELQPSFHPMPRHSLSMSVEFVDTTNMEGIRLVFGTCEHYSWHGREGKRLHWAKAMPLYPDSSHQRQSYNHVCSKHHVHDWPGLSKDFGDAKRTVQLSFFRQPTSSYTLVVHVQLEGRIYEGMKMRRVVDFPPRDSAGAH</sequence>
<dbReference type="PANTHER" id="PTHR10622">
    <property type="entry name" value="HET DOMAIN-CONTAINING PROTEIN"/>
    <property type="match status" value="1"/>
</dbReference>
<dbReference type="InterPro" id="IPR010730">
    <property type="entry name" value="HET"/>
</dbReference>
<evidence type="ECO:0000256" key="1">
    <source>
        <dbReference type="SAM" id="MobiDB-lite"/>
    </source>
</evidence>
<accession>A0A2G8SIK3</accession>
<comment type="caution">
    <text evidence="4">The sequence shown here is derived from an EMBL/GenBank/DDBJ whole genome shotgun (WGS) entry which is preliminary data.</text>
</comment>